<dbReference type="OrthoDB" id="3730433at2"/>
<protein>
    <submittedName>
        <fullName evidence="1">Uncharacterized protein</fullName>
    </submittedName>
</protein>
<dbReference type="Proteomes" id="UP000319516">
    <property type="component" value="Unassembled WGS sequence"/>
</dbReference>
<keyword evidence="2" id="KW-1185">Reference proteome</keyword>
<name>A0A542YW05_9MICO</name>
<comment type="caution">
    <text evidence="1">The sequence shown here is derived from an EMBL/GenBank/DDBJ whole genome shotgun (WGS) entry which is preliminary data.</text>
</comment>
<organism evidence="1 2">
    <name type="scientific">Ornithinicoccus hortensis</name>
    <dbReference type="NCBI Taxonomy" id="82346"/>
    <lineage>
        <taxon>Bacteria</taxon>
        <taxon>Bacillati</taxon>
        <taxon>Actinomycetota</taxon>
        <taxon>Actinomycetes</taxon>
        <taxon>Micrococcales</taxon>
        <taxon>Intrasporangiaceae</taxon>
        <taxon>Ornithinicoccus</taxon>
    </lineage>
</organism>
<sequence length="164" mass="17667">MIDHVRVFAEDIAAGLDPGEKALFAGQAHYTHGHEDLGRTDRSVSFDPLNGAQWEPANSAVERLVGGTTLIGFPGCLAQRLAAAAHTNLVLTDQRLLVGSYGDGPLRVEWAAPRTDLVEIAHRPRFLQVGRVEVGFADGSAVRLMLGMFSPRPAKRLVAAFRDG</sequence>
<reference evidence="1 2" key="1">
    <citation type="submission" date="2019-06" db="EMBL/GenBank/DDBJ databases">
        <title>Sequencing the genomes of 1000 actinobacteria strains.</title>
        <authorList>
            <person name="Klenk H.-P."/>
        </authorList>
    </citation>
    <scope>NUCLEOTIDE SEQUENCE [LARGE SCALE GENOMIC DNA]</scope>
    <source>
        <strain evidence="1 2">DSM 12335</strain>
    </source>
</reference>
<dbReference type="AlphaFoldDB" id="A0A542YW05"/>
<evidence type="ECO:0000313" key="1">
    <source>
        <dbReference type="EMBL" id="TQL52278.1"/>
    </source>
</evidence>
<evidence type="ECO:0000313" key="2">
    <source>
        <dbReference type="Proteomes" id="UP000319516"/>
    </source>
</evidence>
<dbReference type="EMBL" id="VFOP01000001">
    <property type="protein sequence ID" value="TQL52278.1"/>
    <property type="molecule type" value="Genomic_DNA"/>
</dbReference>
<proteinExistence type="predicted"/>
<gene>
    <name evidence="1" type="ORF">FB467_3458</name>
</gene>
<accession>A0A542YW05</accession>
<dbReference type="RefSeq" id="WP_141786172.1">
    <property type="nucleotide sequence ID" value="NZ_BAAAIK010000001.1"/>
</dbReference>